<accession>A0ABR6BPR8</accession>
<dbReference type="RefSeq" id="WP_025356310.1">
    <property type="nucleotide sequence ID" value="NZ_BAAABQ010000032.1"/>
</dbReference>
<evidence type="ECO:0000313" key="2">
    <source>
        <dbReference type="Proteomes" id="UP000517916"/>
    </source>
</evidence>
<name>A0ABR6BPR8_9PSEU</name>
<evidence type="ECO:0000313" key="1">
    <source>
        <dbReference type="EMBL" id="MBA8928626.1"/>
    </source>
</evidence>
<proteinExistence type="predicted"/>
<comment type="caution">
    <text evidence="1">The sequence shown here is derived from an EMBL/GenBank/DDBJ whole genome shotgun (WGS) entry which is preliminary data.</text>
</comment>
<protein>
    <recommendedName>
        <fullName evidence="3">Guanylate cyclase domain-containing protein</fullName>
    </recommendedName>
</protein>
<sequence>MEPVAEFRVLLGIDLIESARTPAHHLAELPKVLSRLLVAALERVGIGEAAVIDRQYTGDGWLLAFPSALLGAVVDLSRHLDELAAEHNRWQKPEVRMRIAVEIGPLPAEPGFYQANISRGRLLDAQVFKGVVRRCSDERPDGSLTSGLILSDYVFRTVFGGDYTQRVRRTEFAPVRVSNKEYEVAAWVAVPGFDVQSLARMVDGDPAQPLVEPQVAEVGVVNNHITGDNKGVQAHTIHGGVSFGR</sequence>
<keyword evidence="2" id="KW-1185">Reference proteome</keyword>
<gene>
    <name evidence="1" type="ORF">BC739_005843</name>
</gene>
<reference evidence="1 2" key="1">
    <citation type="submission" date="2020-08" db="EMBL/GenBank/DDBJ databases">
        <title>Genomic Encyclopedia of Archaeal and Bacterial Type Strains, Phase II (KMG-II): from individual species to whole genera.</title>
        <authorList>
            <person name="Goeker M."/>
        </authorList>
    </citation>
    <scope>NUCLEOTIDE SEQUENCE [LARGE SCALE GENOMIC DNA]</scope>
    <source>
        <strain evidence="1 2">DSM 43850</strain>
    </source>
</reference>
<organism evidence="1 2">
    <name type="scientific">Kutzneria viridogrisea</name>
    <dbReference type="NCBI Taxonomy" id="47990"/>
    <lineage>
        <taxon>Bacteria</taxon>
        <taxon>Bacillati</taxon>
        <taxon>Actinomycetota</taxon>
        <taxon>Actinomycetes</taxon>
        <taxon>Pseudonocardiales</taxon>
        <taxon>Pseudonocardiaceae</taxon>
        <taxon>Kutzneria</taxon>
    </lineage>
</organism>
<dbReference type="Proteomes" id="UP000517916">
    <property type="component" value="Unassembled WGS sequence"/>
</dbReference>
<evidence type="ECO:0008006" key="3">
    <source>
        <dbReference type="Google" id="ProtNLM"/>
    </source>
</evidence>
<dbReference type="EMBL" id="JACJID010000004">
    <property type="protein sequence ID" value="MBA8928626.1"/>
    <property type="molecule type" value="Genomic_DNA"/>
</dbReference>